<feature type="compositionally biased region" description="Polar residues" evidence="9">
    <location>
        <begin position="90"/>
        <end position="102"/>
    </location>
</feature>
<feature type="region of interest" description="Disordered" evidence="9">
    <location>
        <begin position="83"/>
        <end position="102"/>
    </location>
</feature>
<evidence type="ECO:0000256" key="6">
    <source>
        <dbReference type="ARBA" id="ARBA00047422"/>
    </source>
</evidence>
<evidence type="ECO:0000256" key="2">
    <source>
        <dbReference type="ARBA" id="ARBA00022603"/>
    </source>
</evidence>
<dbReference type="GO" id="GO:0009307">
    <property type="term" value="P:DNA restriction-modification system"/>
    <property type="evidence" value="ECO:0007669"/>
    <property type="project" value="UniProtKB-KW"/>
</dbReference>
<evidence type="ECO:0000256" key="7">
    <source>
        <dbReference type="PROSITE-ProRule" id="PRU01016"/>
    </source>
</evidence>
<feature type="coiled-coil region" evidence="8">
    <location>
        <begin position="1501"/>
        <end position="1528"/>
    </location>
</feature>
<feature type="compositionally biased region" description="Polar residues" evidence="9">
    <location>
        <begin position="3153"/>
        <end position="3174"/>
    </location>
</feature>
<evidence type="ECO:0000259" key="10">
    <source>
        <dbReference type="Pfam" id="PF18823"/>
    </source>
</evidence>
<dbReference type="Proteomes" id="UP000421408">
    <property type="component" value="Unassembled WGS sequence"/>
</dbReference>
<dbReference type="PANTHER" id="PTHR46098">
    <property type="entry name" value="TRNA (CYTOSINE(38)-C(5))-METHYLTRANSFERASE"/>
    <property type="match status" value="1"/>
</dbReference>
<feature type="coiled-coil region" evidence="8">
    <location>
        <begin position="2437"/>
        <end position="2471"/>
    </location>
</feature>
<keyword evidence="3 7" id="KW-0808">Transferase</keyword>
<feature type="region of interest" description="Disordered" evidence="9">
    <location>
        <begin position="175"/>
        <end position="215"/>
    </location>
</feature>
<feature type="region of interest" description="Disordered" evidence="9">
    <location>
        <begin position="3365"/>
        <end position="3392"/>
    </location>
</feature>
<feature type="compositionally biased region" description="Polar residues" evidence="9">
    <location>
        <begin position="1947"/>
        <end position="1961"/>
    </location>
</feature>
<organism evidence="12 13">
    <name type="scientific">Segatella copri</name>
    <dbReference type="NCBI Taxonomy" id="165179"/>
    <lineage>
        <taxon>Bacteria</taxon>
        <taxon>Pseudomonadati</taxon>
        <taxon>Bacteroidota</taxon>
        <taxon>Bacteroidia</taxon>
        <taxon>Bacteroidales</taxon>
        <taxon>Prevotellaceae</taxon>
        <taxon>Segatella</taxon>
    </lineage>
</organism>
<dbReference type="GO" id="GO:0032259">
    <property type="term" value="P:methylation"/>
    <property type="evidence" value="ECO:0007669"/>
    <property type="project" value="UniProtKB-KW"/>
</dbReference>
<dbReference type="PROSITE" id="PS51679">
    <property type="entry name" value="SAM_MT_C5"/>
    <property type="match status" value="1"/>
</dbReference>
<evidence type="ECO:0000256" key="1">
    <source>
        <dbReference type="ARBA" id="ARBA00011975"/>
    </source>
</evidence>
<dbReference type="SUPFAM" id="SSF53335">
    <property type="entry name" value="S-adenosyl-L-methionine-dependent methyltransferases"/>
    <property type="match status" value="1"/>
</dbReference>
<feature type="region of interest" description="Disordered" evidence="9">
    <location>
        <begin position="3152"/>
        <end position="3182"/>
    </location>
</feature>
<dbReference type="InterPro" id="IPR050750">
    <property type="entry name" value="C5-MTase"/>
</dbReference>
<keyword evidence="2 7" id="KW-0489">Methyltransferase</keyword>
<dbReference type="PANTHER" id="PTHR46098:SF1">
    <property type="entry name" value="TRNA (CYTOSINE(38)-C(5))-METHYLTRANSFERASE"/>
    <property type="match status" value="1"/>
</dbReference>
<feature type="domain" description="Inorganic pyrophosphatase" evidence="10">
    <location>
        <begin position="2007"/>
        <end position="2145"/>
    </location>
</feature>
<gene>
    <name evidence="12" type="ORF">F7D74_01705</name>
</gene>
<feature type="compositionally biased region" description="Polar residues" evidence="9">
    <location>
        <begin position="1114"/>
        <end position="1137"/>
    </location>
</feature>
<feature type="compositionally biased region" description="Basic and acidic residues" evidence="9">
    <location>
        <begin position="3377"/>
        <end position="3386"/>
    </location>
</feature>
<dbReference type="InterPro" id="IPR029063">
    <property type="entry name" value="SAM-dependent_MTases_sf"/>
</dbReference>
<dbReference type="Pfam" id="PF18823">
    <property type="entry name" value="InPase"/>
    <property type="match status" value="1"/>
</dbReference>
<evidence type="ECO:0000256" key="3">
    <source>
        <dbReference type="ARBA" id="ARBA00022679"/>
    </source>
</evidence>
<comment type="catalytic activity">
    <reaction evidence="6">
        <text>a 2'-deoxycytidine in DNA + S-adenosyl-L-methionine = a 5-methyl-2'-deoxycytidine in DNA + S-adenosyl-L-homocysteine + H(+)</text>
        <dbReference type="Rhea" id="RHEA:13681"/>
        <dbReference type="Rhea" id="RHEA-COMP:11369"/>
        <dbReference type="Rhea" id="RHEA-COMP:11370"/>
        <dbReference type="ChEBI" id="CHEBI:15378"/>
        <dbReference type="ChEBI" id="CHEBI:57856"/>
        <dbReference type="ChEBI" id="CHEBI:59789"/>
        <dbReference type="ChEBI" id="CHEBI:85452"/>
        <dbReference type="ChEBI" id="CHEBI:85454"/>
        <dbReference type="EC" id="2.1.1.37"/>
    </reaction>
</comment>
<dbReference type="EMBL" id="VZCC01000006">
    <property type="protein sequence ID" value="MQN82727.1"/>
    <property type="molecule type" value="Genomic_DNA"/>
</dbReference>
<feature type="compositionally biased region" description="Basic and acidic residues" evidence="9">
    <location>
        <begin position="1962"/>
        <end position="1975"/>
    </location>
</feature>
<comment type="caution">
    <text evidence="12">The sequence shown here is derived from an EMBL/GenBank/DDBJ whole genome shotgun (WGS) entry which is preliminary data.</text>
</comment>
<dbReference type="InterPro" id="IPR040696">
    <property type="entry name" value="LPD23"/>
</dbReference>
<dbReference type="EC" id="2.1.1.37" evidence="1"/>
<name>A0AA90ZT84_9BACT</name>
<reference evidence="13" key="1">
    <citation type="submission" date="2019-09" db="EMBL/GenBank/DDBJ databases">
        <title>Distinct polysaccharide growth profiles of human intestinal Prevotella copri isolates.</title>
        <authorList>
            <person name="Fehlner-Peach H."/>
            <person name="Magnabosco C."/>
            <person name="Raghavan V."/>
            <person name="Scher J.U."/>
            <person name="Tett A."/>
            <person name="Cox L.M."/>
            <person name="Gottsegen C."/>
            <person name="Watters A."/>
            <person name="Wiltshire- Gordon J.D."/>
            <person name="Segata N."/>
            <person name="Bonneau R."/>
            <person name="Littman D.R."/>
        </authorList>
    </citation>
    <scope>NUCLEOTIDE SEQUENCE [LARGE SCALE GENOMIC DNA]</scope>
    <source>
        <strain evidence="13">iAA108</strain>
    </source>
</reference>
<feature type="compositionally biased region" description="Basic and acidic residues" evidence="9">
    <location>
        <begin position="1928"/>
        <end position="1945"/>
    </location>
</feature>
<keyword evidence="8" id="KW-0175">Coiled coil</keyword>
<dbReference type="InterPro" id="IPR001525">
    <property type="entry name" value="C5_MeTfrase"/>
</dbReference>
<keyword evidence="5" id="KW-0680">Restriction system</keyword>
<evidence type="ECO:0000259" key="11">
    <source>
        <dbReference type="Pfam" id="PF18838"/>
    </source>
</evidence>
<feature type="domain" description="Large polyvalent protein associated" evidence="11">
    <location>
        <begin position="3556"/>
        <end position="3617"/>
    </location>
</feature>
<evidence type="ECO:0000256" key="4">
    <source>
        <dbReference type="ARBA" id="ARBA00022691"/>
    </source>
</evidence>
<feature type="coiled-coil region" evidence="8">
    <location>
        <begin position="5885"/>
        <end position="5912"/>
    </location>
</feature>
<dbReference type="GO" id="GO:0003886">
    <property type="term" value="F:DNA (cytosine-5-)-methyltransferase activity"/>
    <property type="evidence" value="ECO:0007669"/>
    <property type="project" value="UniProtKB-EC"/>
</dbReference>
<comment type="similarity">
    <text evidence="7">Belongs to the class I-like SAM-binding methyltransferase superfamily. C5-methyltransferase family.</text>
</comment>
<feature type="region of interest" description="Disordered" evidence="9">
    <location>
        <begin position="1910"/>
        <end position="1988"/>
    </location>
</feature>
<proteinExistence type="inferred from homology"/>
<dbReference type="RefSeq" id="WP_153118167.1">
    <property type="nucleotide sequence ID" value="NZ_VZCC01000006.1"/>
</dbReference>
<feature type="active site" evidence="7">
    <location>
        <position position="4194"/>
    </location>
</feature>
<sequence length="5933" mass="669919">MADKDNKSKLTYHVWDKDNNEYDIPDEVVQQRGMDNFAKDFEGGYITMFDDKKQKVDVPIEDVGEYRKQGYIWYDTSGNATPINEVGKKPSSSSQGTEQSQYPQEVLDAFNSPDNKPGNFKDLAQLNDEYQRGELKKPSLISQVLGMMPKVDAGNIGREQKMGGIITSMLLGGNEQQAQPMQQPQDNNQQVQQTAQGNASQEQKQEPAPSIPSVVNDNTLMDAKFANYLEDWKKRPDKEGNYFENFVADLEAEGMNPDEAFEATRNAQNRYANRSAIEVTNKVVSALADDTVQDAEKNIEAQWYSHDVQDKLKQEASAMGISYDDYVAYYLKPAMVESLVQKYGQNYRNIAEGIATRLYSHDEHVQDRLMNQDINDALSDVISKYVNPSVVDEYNKAQEAGSKAFNEGMEGSQNIPASLRLGTAIASQYEANQAKDPQKTLNTLQKKFNGLYKNPQFLNDMSNAAFKVMQRYGMNGTLSGNPKQFKPMINEVLKAQLNQLEVKNMIPKGSSEYIMNTGLGNTIVGKITRKLVQTDYQNWLEDIANQQYQPGFWERVGSGALTFAGDAWSYWLPGAAGGKLTKSMIAKAEGKLAGDLMAKGMEAKMAERAAKVLIGKSKGMALKTGAAHGAVTFGGQSAISKPIDEIYRTGQLDENGKVYNPSVGKILANTLGEVVKQSAVGAIMQGGTIANMVGKGRGLATNILVDVGGKVVDSSIMTGQQMLERMAQDPSFKPTGKDAAESFLESMANLTSIGLPGMVGKYARFKDAKEFNRKFDFNDQDIAELKRFGYDDLRDAFEKLGINGYRAEGDGVQMMGQLTDKYMNLMNDKSVPEVLKAKMMAVVEGKRPSSFSPVIDSIIVQPMDNDGKVYLETLNKDGGIIDRKEYSSLEEAQKAEKKLDFEKSLNITSEYEKAYHTDALQDRLNTVYEQARDKYAAGEQLSDEDKAAIYLHQNASAIGDIMQKQQKGMELTEQEQQMVNSSRHFYDSAFENSPIMKEYVRTFEDSQGVEHGTLRKALEGDGKSRTAEQQKLVEEYQKQLYNDIVLKREMNDAKEQMNQNLIEGQRELPGATQEGGASAENAEATAEKPVDASVSSDVPPTEPPTPPVGGETPSNVEGTPSVENGSSPSDATTASNESKSDAYVMGQNAYQNGDAEGLKAIDHNDDVSKARLKRAFADNEAMMDVVVKAYEEGKDMEQFVAQRANSVTPAQQDAVRKYVEAQDAKKGVYDALQHADDGYGDALKELLWTYQTEDGNIVPATLTTGQQVFLKKANEYGGGFVVVPDEDGNPAIKQVSSAEIKEVGTPVPMDDYINQQVTEQKNARQQQFFAQYDGSGLKPSDTVEVAMEAGEEPMQMTFAGYSEDGKIVLSDGKDNIALTKDEFNSWRQNALDASIGAELDAEDAQRANDDAAKAEADKKQRYNEGIVGLGMGQPDYSSKDTEPKVAAEYLQEQFGNDHGKLMNLISGSRSDIKEQLDNKRKAASEYEDWLSLNADLDPEKAQKVENDLALVNEQIADLETRYKNWNAIRKEVMTPEEARTLKNERKAEIEKAGVDENAITSADEREVAVLDNKELKKQYPTMDEASNYIASERKRIYHIQNDEVQPQIDDINEALEQYMNGDIDYSADQLKELNTTKAQLEARQANLSASAKDLKAQDKLLNTLYSAENKEERAKAMEEMTPSEQRKALVAVAFKKNDLGAIKEIYKDASVDVMDLTPQTLEEAVSESLSPHSLNPESLQYELGKSNFKFGIGKRYDSNKFNYLIAKKGTGMSVNEFAVRVFNDLPVNLQDMGYSDQDVRNTLLDMFKSYDNVKDMRNVALMNRIAAAEEEFSAEEEWYEAQKEREIIERQAEIEEYNSYIQDKALSLPTESELNAIEGMEYDRMMEAEEREREYKEYVKSILPEIADYDDRSNEEGYGGGGGLGSDSSRRGVDEGNRQGEEISGREASSQSETGESTDSGRTGRQETGSMERGEGSVVRGAHLPQEASFGERLKNAIAETEPNPSEAQKKAGNYKKGHLSFGGYDFTVETPKGATRSGKDEQGKPWSVTMHDTYGYILGKIGVDGDHIDMFINDAADLDSFDGNVYVVDQVNPETGEFDEHKVMFGYPSEEAATEAYLANYSKDWKGLGKVTAVPKATFDKWLESSDRKTKPFADYAMIKKGAHQDFISDMEYTYENDVHPSEEDKPKMQKFAERLLNFHQDREDKPEYGYTVLSSNINGDKLYPSEKKWFGTKKYRQGVSWVDKDNVCAYELNPRFNARGYLTAVGVHKLVPLASFDRDVKEVKPSEMTEAQKVAFDAVSTMLKKAGIPVKVVSNEDMEKVAEAQDNLNLAMLLNHPEMRFKIKTPEEKQAAENAYNFAKELRPNKWAQYAVVDMSNPNKMPEYYQKQELARKERTYLNRLMWGNYKVFNLDKSFEDNVAGLTGSFPSEFDPYKIDEQTSKKNELKKQIKETEDAYNSTGQERVEYQNQLMKEYMDEHGLASENDIPDDVWNDCRNKSFEKYQDKLDSLFAKYKDLDRQLKAIVQPGVRFLRTYHGTGASFDKFDLSHALQGEGSETFGHGVYVTNSRKIGEDYASRAKSRKANNAIFYPNMGSPIADNWYAYFVKTANSESLEDAKEFVLKELDVDIKSDENKLNQSSISEEKRAHITENLKEEKRIREIIANTKKEDLPNIASSTLYDVDIPDDNGENYLGWNDSQNFPLEKWYRLWEITHHGFNENEYFKDGGANYDKDRIERIIQMKLDSPENGMQKLPTLKGEELYHALEDFFDRERPSYGAELASRALGEIGFVGIKYPAGMIHGGAKEGDYNYVIFDENNANIVGNTKFAQGKGVVYGYTDGKEIVLNQEHLNPNTPIHEYQHIWRTAAKAKNPELIEHGDNLIKQTEWFKNLQSDPNYKHLSEEKLCDEAFARLTGDEGEAILEQMAKDAIKENPLDTAKELSVINKLKEWLKKFWYWTLETFTKWKPEDIKKMTLEDIRNLVLRDLAQGVDPRTVLKGQMTKDEAVSLRQQMADNAEPERILEHTEDNWLQDFGKDGRVNTPIGSIKLGENQYKKAGREDRIKRFGLLKPTLERPDVILEKPAPKEGAERQTKYLFVKSFKKVDGTKILNFESITVKQGEDEVSISAHQIEPSKLLKELTESKMLWNRFRGDSNSLGENQGSALTPSANNPSGKDSVLNPHSDAKIRNSFEITKENGGNLSVEDKIKAVSQQFGVDEADVAMYANAIKKGSTAEAARARANIKRHLLQANEDKISSFKELLKYTKPVNEALKENFGDVDAMIEERRKQVEAERNAMEAARKRVEEEEAKRKKHLEELSLIPDDKLDKQYMDALAKGDDATAREMLDEAARRKGYDDTESAYQGVGAWAAPGNPGYESDKARRDDWESSGSDVNLEDMALGYTPQPDDYFSHPERYSQNTPHGLESVKAINTAIDAIKNGEKDVRVKVYRAVPTSVKEGKLRNGDWVTPSKKYAEMHGTNRLDGKYRIIEDEVPATQLWWDGNDANEFGFDDGKAYKYKNAKNNRKLNDLVTYDDEGDVIPPSKRFNSRKSDIRFMFAGEKGAAEADKAEEQTIRMDNLDVAKQMEVSKKNAKIIKMATGWEKGVDGKWRYEMPDAKIKDTIDVGGGNIVKRFEEDMLWTDGKLEDAVDAPKLFEAYPQLKNIKIHTDAVMNDMPSNGEYNPQTKTITIHADELKYLNSILNHEIQHVIQHEEGFAHGGTPEQVERDFNAAKAEWKARSYAFELEEKAKEMGGEYNQSEVEKALIQEYKDMDMPEFIPDKETRIKGFNYFARGYADRSMDDAIKRFRLDRFQRTDFDSYQEYRKLAGEVESRNVEKRLGMTDEERRNSLASETEDVNRDEQIVMNGSDASYSIVKDPDTIKKLDKEDTVKVYRAMQVGEDGKLYPPMAAKVKGKFVEPIELGKWEQADERPELVDDKGMFTLNKGNGKSLKAAYNPYLHTSRTPLNDQFSEAQNRPNIVTVEVEVPKSELTSGYKADKAKNAVGEVEWKAGIIQGQLTGKRKVVLSRWDKPVRIVPDSEVADVIVNDMFKGKNITMPSNVVTPSLRKELEKRGVPFVETDNRGRIVGGENDGVHYSKVYGKNAQSPILEQKLQKHPDSLMKAGTYFSGGGLVEEGLKGIIDPVVAVEYDRKISGVYRNNFGQHIVTADVRDVDPKELVKHIDGEVEYFHASPVCKNYSQAKSNGGEVELDKETAKSTADFIDAVKPRVVTIENVKGYKDSEAMKIITKALDKNGYKWDADVYNAADFGGYTSRERLIVRAVKDGELPEKPKKQPRKGGWLEAVEDILPTLTEKKNGVAPWMDARLKADGIDWQKVEKPLYVMGSAYADGKIPHAYGDEILPTLRTKSGDVIIMPGGKVLRADGRVLARITGLGDDYLLPKTESLAHTIIGNGIPVQLTKGVIAPLLNKDDLSGRNVLARLGSSIFKNNWDADKQKQVSDRVVNTANKLGGAEATVYTSVDEVPDAYLSDVKNGATGWYDPTTHTVHVYLPNCADADEAQRTVFHEKIGHEGMEVLLGGEQGVRKFADFVYKSVDKKTRGKILDFAHQYDPGWNNPDRINIGTQEYIAHLAEEGPTTAEDFSLWTKIKHYLIKVLKKLGIRVPGLLNDKDLRYYLMKAGKALHVWDNMPKEKQEAMMAQASNAEIKDALADGAGKGKPRQKKGESAIQYMKRVMEWKRWKEAREDTEDPEPPMFYDFDKDAEGKKEWERLNKEWRDSHGLRGEEMPLRPERKEGESDESFLNRYKEWEKWNDAMGDKENPMPDMFSFEKQKQDEARQKYEDWLTRHELNEQNDADLDLYEGKIYPAETNPEADALEQEVMQDLAEVTSTDVSKEGAAMTVKHAVIHRRKNMEEASADDAIYINDVKNSIEKMAESGAFDKLLSDYQGKPNKAEKLAEAIPYIIEAPRRIREIAYKLNSTGVFGEGHIHITPNDVEAIQELRPKLAEVTANTHTELKNGKEVELFDDMKGATEVASKVANIINGNHEKEPGFVPIDGTDILNKNVLPVILNRITPYGVDYKNLSEPMKSVLDSIRDWYNYTFDWLKDNNTLKADTGFTVDYVNHLWDKEKSDKQAYAMYVENRQRTKSPNEKPRQINTIMEGLEVGLVPKTTDITKMMAYYSRSNIEAWANKTMLQEVSGLNVIERNEDGEIISSDPLLSSVAPFNLEQYKYFEIPGIGPVWVYKGNAKDYTIPNIITGKKILLYRQKSAAKRFGVVFEQYESSPFWETVDTLASSAKKLELGFSGFHAAALTEVYMVQNMVEYGPKKALANFMKYIFADTMKNHQLPCFANPQDFQEAATHLVKFGATNDYAAADVQNMFDNFRDSMMKVQEKLKDGNGISGTVALATMPLKVATQMLSLINKGMDRALWDFLHDGLKLATYRMRADKTKERAKKKGWTEEELSRALDEDGQFVNDMFGGQHWDVLGASHRTLRYAGRVLLSPDWNASTTRHFLALTGYGSVWNEATLENFKEYYKRLYHKNLTPEDEGRRARQISSLLCYGLGFMVFYEAIANGINAAFRALDEEKERKKAEELRKTNPNYRSPYELAYPDGMKWYDYLMRGNSLGQQSKIFMGRYADGTEMYIRHGKQFREVPEYLFNHKGELEFPGPMVQRMIGKANPMVRMTLDDINYLSDFQASHADQEIQRKYGKTIGLLYKDALYWAPFLIPSQENKEFKAVDFFFPSSKGFSPWKAQSYFKDFILSGDMEGVVMTYQSCERNGIDPEEQIKAAIGSVKALESAEMKDGITSLQVASERFDEAKSITEKKKMRQKMKKFLSQSEYKAFTQKEALDMVQSYLNGEDDLKEMEKAENKYLMKAKSEDVTEDWRIQAVWNGTMETYDEYLRLKDVDKAKANAFKNSKTNKRLFAARKAISAAKKKMNKAKKQMDGQNDAAKMVEIRKTRKELIETLNGME</sequence>
<evidence type="ECO:0000256" key="9">
    <source>
        <dbReference type="SAM" id="MobiDB-lite"/>
    </source>
</evidence>
<dbReference type="InterPro" id="IPR041595">
    <property type="entry name" value="Inorganic_Pase"/>
</dbReference>
<dbReference type="Pfam" id="PF00145">
    <property type="entry name" value="DNA_methylase"/>
    <property type="match status" value="1"/>
</dbReference>
<feature type="coiled-coil region" evidence="8">
    <location>
        <begin position="1623"/>
        <end position="1657"/>
    </location>
</feature>
<dbReference type="Gene3D" id="3.40.50.150">
    <property type="entry name" value="Vaccinia Virus protein VP39"/>
    <property type="match status" value="1"/>
</dbReference>
<evidence type="ECO:0000256" key="8">
    <source>
        <dbReference type="SAM" id="Coils"/>
    </source>
</evidence>
<dbReference type="Pfam" id="PF18838">
    <property type="entry name" value="LPD23"/>
    <property type="match status" value="1"/>
</dbReference>
<evidence type="ECO:0000256" key="5">
    <source>
        <dbReference type="ARBA" id="ARBA00022747"/>
    </source>
</evidence>
<accession>A0AA90ZT84</accession>
<feature type="compositionally biased region" description="Low complexity" evidence="9">
    <location>
        <begin position="176"/>
        <end position="201"/>
    </location>
</feature>
<protein>
    <recommendedName>
        <fullName evidence="1">DNA (cytosine-5-)-methyltransferase</fullName>
        <ecNumber evidence="1">2.1.1.37</ecNumber>
    </recommendedName>
</protein>
<feature type="region of interest" description="Disordered" evidence="9">
    <location>
        <begin position="1071"/>
        <end position="1139"/>
    </location>
</feature>
<evidence type="ECO:0000313" key="13">
    <source>
        <dbReference type="Proteomes" id="UP000421408"/>
    </source>
</evidence>
<keyword evidence="4 7" id="KW-0949">S-adenosyl-L-methionine</keyword>
<feature type="coiled-coil region" evidence="8">
    <location>
        <begin position="3283"/>
        <end position="3317"/>
    </location>
</feature>
<evidence type="ECO:0000313" key="12">
    <source>
        <dbReference type="EMBL" id="MQN82727.1"/>
    </source>
</evidence>